<accession>M9QZX0</accession>
<dbReference type="AlphaFoldDB" id="M9QZX0"/>
<proteinExistence type="predicted"/>
<dbReference type="RefSeq" id="WP_015497965.1">
    <property type="nucleotide sequence ID" value="NC_020911.1"/>
</dbReference>
<keyword evidence="2" id="KW-1185">Reference proteome</keyword>
<dbReference type="HOGENOM" id="CLU_1309088_0_0_5"/>
<sequence>MPPSFDGRVSAFANLLAVSIGMSHRWLMTIEGCVPRVSSHLLGLIHNCGSTRKGRSIGHLYSPFRQPRIVDPRLIKNARQHVFETDVGAYAELAPVIQRLAEALGRDGQYAREDKVLDVAVSLERLFKPSGRRISLDLQNAVADTLGTSDESKAQFRDQVKHFYDVRSAIIHGPVDTKKKQLLTETGEAFQNGFELARASLMKKLETELI</sequence>
<dbReference type="EMBL" id="CP003740">
    <property type="protein sequence ID" value="AGI65904.1"/>
    <property type="molecule type" value="Genomic_DNA"/>
</dbReference>
<name>M9QZX0_9RHOB</name>
<protein>
    <submittedName>
        <fullName evidence="1">Uncharacterized protein</fullName>
    </submittedName>
</protein>
<reference evidence="1 2" key="1">
    <citation type="journal article" date="2013" name="PLoS ONE">
        <title>Poles Apart: Arctic and Antarctic Octadecabacter strains Share High Genome Plasticity and a New Type of Xanthorhodopsin.</title>
        <authorList>
            <person name="Vollmers J."/>
            <person name="Voget S."/>
            <person name="Dietrich S."/>
            <person name="Gollnow K."/>
            <person name="Smits M."/>
            <person name="Meyer K."/>
            <person name="Brinkhoff T."/>
            <person name="Simon M."/>
            <person name="Daniel R."/>
        </authorList>
    </citation>
    <scope>NUCLEOTIDE SEQUENCE [LARGE SCALE GENOMIC DNA]</scope>
    <source>
        <strain evidence="1 2">307</strain>
    </source>
</reference>
<dbReference type="Proteomes" id="UP000005307">
    <property type="component" value="Chromosome"/>
</dbReference>
<gene>
    <name evidence="1" type="ORF">OAN307_c01330</name>
</gene>
<evidence type="ECO:0000313" key="2">
    <source>
        <dbReference type="Proteomes" id="UP000005307"/>
    </source>
</evidence>
<organism evidence="1 2">
    <name type="scientific">Octadecabacter antarcticus 307</name>
    <dbReference type="NCBI Taxonomy" id="391626"/>
    <lineage>
        <taxon>Bacteria</taxon>
        <taxon>Pseudomonadati</taxon>
        <taxon>Pseudomonadota</taxon>
        <taxon>Alphaproteobacteria</taxon>
        <taxon>Rhodobacterales</taxon>
        <taxon>Roseobacteraceae</taxon>
        <taxon>Octadecabacter</taxon>
    </lineage>
</organism>
<dbReference type="eggNOG" id="ENOG5033U76">
    <property type="taxonomic scope" value="Bacteria"/>
</dbReference>
<dbReference type="STRING" id="391626.OAN307_c01330"/>
<evidence type="ECO:0000313" key="1">
    <source>
        <dbReference type="EMBL" id="AGI65904.1"/>
    </source>
</evidence>
<dbReference type="KEGG" id="oat:OAN307_c01330"/>